<sequence length="240" mass="25958">MSNAKSAQVIQAVKDMIIAGELRPGDKLPNEDVFAAQLGLSRNSMREAVRALSAMQILVSRQGDGTYVSSLEPHEMLESLSFAVDIAGVDSVLQFLEVRRVLETQAAMTAAAIRTQDDLDELHDIHAASVETAGGEGNMALDIAFHAKIAALAGNQVLSSLLKTVSSPTVRARIWRGRSEDASSATRLREHALILEAIERQDPQGAMVESYNHLMGVERWIRANRAEISGRATRDDVASG</sequence>
<dbReference type="Gene3D" id="1.10.10.10">
    <property type="entry name" value="Winged helix-like DNA-binding domain superfamily/Winged helix DNA-binding domain"/>
    <property type="match status" value="1"/>
</dbReference>
<protein>
    <submittedName>
        <fullName evidence="5">FCD domain-containing protein</fullName>
    </submittedName>
</protein>
<keyword evidence="2" id="KW-0238">DNA-binding</keyword>
<feature type="domain" description="HTH gntR-type" evidence="4">
    <location>
        <begin position="3"/>
        <end position="71"/>
    </location>
</feature>
<keyword evidence="6" id="KW-1185">Reference proteome</keyword>
<evidence type="ECO:0000256" key="1">
    <source>
        <dbReference type="ARBA" id="ARBA00023015"/>
    </source>
</evidence>
<dbReference type="InterPro" id="IPR000524">
    <property type="entry name" value="Tscrpt_reg_HTH_GntR"/>
</dbReference>
<dbReference type="InterPro" id="IPR036390">
    <property type="entry name" value="WH_DNA-bd_sf"/>
</dbReference>
<gene>
    <name evidence="5" type="ORF">PSQ90_04000</name>
</gene>
<proteinExistence type="predicted"/>
<evidence type="ECO:0000256" key="3">
    <source>
        <dbReference type="ARBA" id="ARBA00023163"/>
    </source>
</evidence>
<dbReference type="InterPro" id="IPR011711">
    <property type="entry name" value="GntR_C"/>
</dbReference>
<dbReference type="EMBL" id="CP118247">
    <property type="protein sequence ID" value="WDR06635.1"/>
    <property type="molecule type" value="Genomic_DNA"/>
</dbReference>
<dbReference type="PANTHER" id="PTHR43537">
    <property type="entry name" value="TRANSCRIPTIONAL REGULATOR, GNTR FAMILY"/>
    <property type="match status" value="1"/>
</dbReference>
<organism evidence="5 6">
    <name type="scientific">Devosia rhodophyticola</name>
    <dbReference type="NCBI Taxonomy" id="3026423"/>
    <lineage>
        <taxon>Bacteria</taxon>
        <taxon>Pseudomonadati</taxon>
        <taxon>Pseudomonadota</taxon>
        <taxon>Alphaproteobacteria</taxon>
        <taxon>Hyphomicrobiales</taxon>
        <taxon>Devosiaceae</taxon>
        <taxon>Devosia</taxon>
    </lineage>
</organism>
<keyword evidence="3" id="KW-0804">Transcription</keyword>
<dbReference type="Pfam" id="PF00392">
    <property type="entry name" value="GntR"/>
    <property type="match status" value="1"/>
</dbReference>
<dbReference type="Proteomes" id="UP001222118">
    <property type="component" value="Chromosome"/>
</dbReference>
<dbReference type="PROSITE" id="PS50949">
    <property type="entry name" value="HTH_GNTR"/>
    <property type="match status" value="1"/>
</dbReference>
<dbReference type="Gene3D" id="1.20.120.530">
    <property type="entry name" value="GntR ligand-binding domain-like"/>
    <property type="match status" value="1"/>
</dbReference>
<name>A0ABY7YZ21_9HYPH</name>
<dbReference type="PANTHER" id="PTHR43537:SF5">
    <property type="entry name" value="UXU OPERON TRANSCRIPTIONAL REGULATOR"/>
    <property type="match status" value="1"/>
</dbReference>
<evidence type="ECO:0000259" key="4">
    <source>
        <dbReference type="PROSITE" id="PS50949"/>
    </source>
</evidence>
<dbReference type="RefSeq" id="WP_282212148.1">
    <property type="nucleotide sequence ID" value="NZ_CP118247.1"/>
</dbReference>
<dbReference type="InterPro" id="IPR008920">
    <property type="entry name" value="TF_FadR/GntR_C"/>
</dbReference>
<dbReference type="CDD" id="cd07377">
    <property type="entry name" value="WHTH_GntR"/>
    <property type="match status" value="1"/>
</dbReference>
<reference evidence="5 6" key="1">
    <citation type="submission" date="2023-02" db="EMBL/GenBank/DDBJ databases">
        <title>Devosia chondri sp. nov., isolated from the phycosphere of marine algae.</title>
        <authorList>
            <person name="Kim J.M."/>
            <person name="Lee J.K."/>
            <person name="Choi B.J."/>
            <person name="Bayburt H."/>
            <person name="Jeon C.O."/>
        </authorList>
    </citation>
    <scope>NUCLEOTIDE SEQUENCE [LARGE SCALE GENOMIC DNA]</scope>
    <source>
        <strain evidence="5 6">G2-5</strain>
    </source>
</reference>
<evidence type="ECO:0000313" key="5">
    <source>
        <dbReference type="EMBL" id="WDR06635.1"/>
    </source>
</evidence>
<dbReference type="SMART" id="SM00895">
    <property type="entry name" value="FCD"/>
    <property type="match status" value="1"/>
</dbReference>
<dbReference type="SUPFAM" id="SSF48008">
    <property type="entry name" value="GntR ligand-binding domain-like"/>
    <property type="match status" value="1"/>
</dbReference>
<dbReference type="SMART" id="SM00345">
    <property type="entry name" value="HTH_GNTR"/>
    <property type="match status" value="1"/>
</dbReference>
<dbReference type="SUPFAM" id="SSF46785">
    <property type="entry name" value="Winged helix' DNA-binding domain"/>
    <property type="match status" value="1"/>
</dbReference>
<accession>A0ABY7YZ21</accession>
<keyword evidence="1" id="KW-0805">Transcription regulation</keyword>
<evidence type="ECO:0000313" key="6">
    <source>
        <dbReference type="Proteomes" id="UP001222118"/>
    </source>
</evidence>
<dbReference type="InterPro" id="IPR036388">
    <property type="entry name" value="WH-like_DNA-bd_sf"/>
</dbReference>
<dbReference type="Pfam" id="PF07729">
    <property type="entry name" value="FCD"/>
    <property type="match status" value="1"/>
</dbReference>
<evidence type="ECO:0000256" key="2">
    <source>
        <dbReference type="ARBA" id="ARBA00023125"/>
    </source>
</evidence>